<dbReference type="InterPro" id="IPR035924">
    <property type="entry name" value="FlaG-like_sf"/>
</dbReference>
<evidence type="ECO:0008006" key="3">
    <source>
        <dbReference type="Google" id="ProtNLM"/>
    </source>
</evidence>
<dbReference type="InterPro" id="IPR005186">
    <property type="entry name" value="FlaG"/>
</dbReference>
<evidence type="ECO:0000313" key="2">
    <source>
        <dbReference type="EMBL" id="SVC30604.1"/>
    </source>
</evidence>
<dbReference type="Pfam" id="PF03646">
    <property type="entry name" value="FlaG"/>
    <property type="match status" value="1"/>
</dbReference>
<feature type="region of interest" description="Disordered" evidence="1">
    <location>
        <begin position="23"/>
        <end position="69"/>
    </location>
</feature>
<dbReference type="Gene3D" id="3.30.160.170">
    <property type="entry name" value="FlaG-like"/>
    <property type="match status" value="1"/>
</dbReference>
<evidence type="ECO:0000256" key="1">
    <source>
        <dbReference type="SAM" id="MobiDB-lite"/>
    </source>
</evidence>
<dbReference type="AlphaFoldDB" id="A0A382L0T2"/>
<accession>A0A382L0T2</accession>
<organism evidence="2">
    <name type="scientific">marine metagenome</name>
    <dbReference type="NCBI Taxonomy" id="408172"/>
    <lineage>
        <taxon>unclassified sequences</taxon>
        <taxon>metagenomes</taxon>
        <taxon>ecological metagenomes</taxon>
    </lineage>
</organism>
<sequence>MSLTIFPKAFSVGFSTQYQSAKSQVQGTAGPPQVDSSKQVSGNQTELNTVKIISDDNDISSENTGLSGSENRIRVRINPESKEVIIEVINDKTGKEVRQIPGEQQLHLSKGIREYNNVAFNHDRPV</sequence>
<reference evidence="2" key="1">
    <citation type="submission" date="2018-05" db="EMBL/GenBank/DDBJ databases">
        <authorList>
            <person name="Lanie J.A."/>
            <person name="Ng W.-L."/>
            <person name="Kazmierczak K.M."/>
            <person name="Andrzejewski T.M."/>
            <person name="Davidsen T.M."/>
            <person name="Wayne K.J."/>
            <person name="Tettelin H."/>
            <person name="Glass J.I."/>
            <person name="Rusch D."/>
            <person name="Podicherti R."/>
            <person name="Tsui H.-C.T."/>
            <person name="Winkler M.E."/>
        </authorList>
    </citation>
    <scope>NUCLEOTIDE SEQUENCE</scope>
</reference>
<feature type="compositionally biased region" description="Polar residues" evidence="1">
    <location>
        <begin position="60"/>
        <end position="69"/>
    </location>
</feature>
<proteinExistence type="predicted"/>
<name>A0A382L0T2_9ZZZZ</name>
<dbReference type="SUPFAM" id="SSF160214">
    <property type="entry name" value="FlaG-like"/>
    <property type="match status" value="1"/>
</dbReference>
<dbReference type="EMBL" id="UINC01084193">
    <property type="protein sequence ID" value="SVC30604.1"/>
    <property type="molecule type" value="Genomic_DNA"/>
</dbReference>
<feature type="compositionally biased region" description="Polar residues" evidence="1">
    <location>
        <begin position="34"/>
        <end position="48"/>
    </location>
</feature>
<gene>
    <name evidence="2" type="ORF">METZ01_LOCUS283458</name>
</gene>
<protein>
    <recommendedName>
        <fullName evidence="3">Flagellar protein FlaG</fullName>
    </recommendedName>
</protein>